<keyword evidence="3" id="KW-1185">Reference proteome</keyword>
<proteinExistence type="predicted"/>
<protein>
    <submittedName>
        <fullName evidence="2">TniQ family protein</fullName>
    </submittedName>
</protein>
<reference evidence="3" key="1">
    <citation type="journal article" date="2019" name="Int. J. Syst. Evol. Microbiol.">
        <title>The Global Catalogue of Microorganisms (GCM) 10K type strain sequencing project: providing services to taxonomists for standard genome sequencing and annotation.</title>
        <authorList>
            <consortium name="The Broad Institute Genomics Platform"/>
            <consortium name="The Broad Institute Genome Sequencing Center for Infectious Disease"/>
            <person name="Wu L."/>
            <person name="Ma J."/>
        </authorList>
    </citation>
    <scope>NUCLEOTIDE SEQUENCE [LARGE SCALE GENOMIC DNA]</scope>
    <source>
        <strain evidence="3">CGMCC 4.1415</strain>
    </source>
</reference>
<dbReference type="Proteomes" id="UP001596016">
    <property type="component" value="Unassembled WGS sequence"/>
</dbReference>
<gene>
    <name evidence="2" type="ORF">ACFPLB_15885</name>
</gene>
<name>A0ABW0H0F5_9HYPH</name>
<dbReference type="Pfam" id="PF06527">
    <property type="entry name" value="TniQ"/>
    <property type="match status" value="1"/>
</dbReference>
<comment type="caution">
    <text evidence="2">The sequence shown here is derived from an EMBL/GenBank/DDBJ whole genome shotgun (WGS) entry which is preliminary data.</text>
</comment>
<evidence type="ECO:0000313" key="3">
    <source>
        <dbReference type="Proteomes" id="UP001596016"/>
    </source>
</evidence>
<accession>A0ABW0H0F5</accession>
<organism evidence="2 3">
    <name type="scientific">Aquamicrobium segne</name>
    <dbReference type="NCBI Taxonomy" id="469547"/>
    <lineage>
        <taxon>Bacteria</taxon>
        <taxon>Pseudomonadati</taxon>
        <taxon>Pseudomonadota</taxon>
        <taxon>Alphaproteobacteria</taxon>
        <taxon>Hyphomicrobiales</taxon>
        <taxon>Phyllobacteriaceae</taxon>
        <taxon>Aquamicrobium</taxon>
    </lineage>
</organism>
<evidence type="ECO:0000313" key="2">
    <source>
        <dbReference type="EMBL" id="MFC5387440.1"/>
    </source>
</evidence>
<dbReference type="InterPro" id="IPR009492">
    <property type="entry name" value="TniQ"/>
</dbReference>
<feature type="domain" description="TniQ" evidence="1">
    <location>
        <begin position="6"/>
        <end position="168"/>
    </location>
</feature>
<evidence type="ECO:0000259" key="1">
    <source>
        <dbReference type="Pfam" id="PF06527"/>
    </source>
</evidence>
<sequence>MAKRLPIHPQPLVHEALSSWLWRLAAEYDMGAGEFAEATLGIKRLDIGLVDFWPSAALIKKLAERTGVPSGRIRAMTMATYVPYLLDSLTPQNGIFSHYCCQFGAFENPAQRIRPVRSAWWVPWLSGDLASGRMAGCIHCLRSDRRRFGRLHWRANWMASCPEHGVLLRAASPAEQSEYPAPKEADAVLARLDGLTLQAVTKGRVRLSGGRIVHGGLWLRVLRGVIDEICRPRRMKDPARPPVEAVWEVAGLPYRHALGRWGVYEKLGRLERANVLKVAAFAMRPLIRAGLQPLKTSMRRPLEAGASRAASPPVLARDFELMPIEIENITMLARENDDVAIDLRRMLNHHPRSARFVAQTDETLESLGIPVLAPLLVAGTPDRAGHPY</sequence>
<dbReference type="EMBL" id="JBHSLL010000057">
    <property type="protein sequence ID" value="MFC5387440.1"/>
    <property type="molecule type" value="Genomic_DNA"/>
</dbReference>
<dbReference type="RefSeq" id="WP_378231450.1">
    <property type="nucleotide sequence ID" value="NZ_JBHSLL010000057.1"/>
</dbReference>